<gene>
    <name evidence="2" type="ORF">AXF42_Ash013640</name>
</gene>
<dbReference type="Proteomes" id="UP000236161">
    <property type="component" value="Unassembled WGS sequence"/>
</dbReference>
<evidence type="ECO:0000256" key="1">
    <source>
        <dbReference type="SAM" id="MobiDB-lite"/>
    </source>
</evidence>
<keyword evidence="3" id="KW-1185">Reference proteome</keyword>
<proteinExistence type="predicted"/>
<dbReference type="AlphaFoldDB" id="A0A2I0API0"/>
<evidence type="ECO:0000313" key="2">
    <source>
        <dbReference type="EMBL" id="PKA57452.1"/>
    </source>
</evidence>
<feature type="region of interest" description="Disordered" evidence="1">
    <location>
        <begin position="87"/>
        <end position="131"/>
    </location>
</feature>
<organism evidence="2 3">
    <name type="scientific">Apostasia shenzhenica</name>
    <dbReference type="NCBI Taxonomy" id="1088818"/>
    <lineage>
        <taxon>Eukaryota</taxon>
        <taxon>Viridiplantae</taxon>
        <taxon>Streptophyta</taxon>
        <taxon>Embryophyta</taxon>
        <taxon>Tracheophyta</taxon>
        <taxon>Spermatophyta</taxon>
        <taxon>Magnoliopsida</taxon>
        <taxon>Liliopsida</taxon>
        <taxon>Asparagales</taxon>
        <taxon>Orchidaceae</taxon>
        <taxon>Apostasioideae</taxon>
        <taxon>Apostasia</taxon>
    </lineage>
</organism>
<feature type="compositionally biased region" description="Low complexity" evidence="1">
    <location>
        <begin position="87"/>
        <end position="102"/>
    </location>
</feature>
<protein>
    <submittedName>
        <fullName evidence="2">Uncharacterized protein</fullName>
    </submittedName>
</protein>
<evidence type="ECO:0000313" key="3">
    <source>
        <dbReference type="Proteomes" id="UP000236161"/>
    </source>
</evidence>
<reference evidence="2 3" key="1">
    <citation type="journal article" date="2017" name="Nature">
        <title>The Apostasia genome and the evolution of orchids.</title>
        <authorList>
            <person name="Zhang G.Q."/>
            <person name="Liu K.W."/>
            <person name="Li Z."/>
            <person name="Lohaus R."/>
            <person name="Hsiao Y.Y."/>
            <person name="Niu S.C."/>
            <person name="Wang J.Y."/>
            <person name="Lin Y.C."/>
            <person name="Xu Q."/>
            <person name="Chen L.J."/>
            <person name="Yoshida K."/>
            <person name="Fujiwara S."/>
            <person name="Wang Z.W."/>
            <person name="Zhang Y.Q."/>
            <person name="Mitsuda N."/>
            <person name="Wang M."/>
            <person name="Liu G.H."/>
            <person name="Pecoraro L."/>
            <person name="Huang H.X."/>
            <person name="Xiao X.J."/>
            <person name="Lin M."/>
            <person name="Wu X.Y."/>
            <person name="Wu W.L."/>
            <person name="Chen Y.Y."/>
            <person name="Chang S.B."/>
            <person name="Sakamoto S."/>
            <person name="Ohme-Takagi M."/>
            <person name="Yagi M."/>
            <person name="Zeng S.J."/>
            <person name="Shen C.Y."/>
            <person name="Yeh C.M."/>
            <person name="Luo Y.B."/>
            <person name="Tsai W.C."/>
            <person name="Van de Peer Y."/>
            <person name="Liu Z.J."/>
        </authorList>
    </citation>
    <scope>NUCLEOTIDE SEQUENCE [LARGE SCALE GENOMIC DNA]</scope>
    <source>
        <strain evidence="3">cv. Shenzhen</strain>
        <tissue evidence="2">Stem</tissue>
    </source>
</reference>
<feature type="compositionally biased region" description="Low complexity" evidence="1">
    <location>
        <begin position="33"/>
        <end position="43"/>
    </location>
</feature>
<dbReference type="EMBL" id="KZ451968">
    <property type="protein sequence ID" value="PKA57452.1"/>
    <property type="molecule type" value="Genomic_DNA"/>
</dbReference>
<name>A0A2I0API0_9ASPA</name>
<feature type="region of interest" description="Disordered" evidence="1">
    <location>
        <begin position="29"/>
        <end position="57"/>
    </location>
</feature>
<accession>A0A2I0API0</accession>
<sequence length="131" mass="14130">MAAEKRVVRDRRNGFIGSWLVKTLWQSDMQSMSPSSRTRTPPSLALPARQKAGSVERDEPVGMRLAIQAQWRGVALGCFMSRRPARLRPGSGSGAAAPGFAGTINVQEGGARRGSRACGTELPRSPPWCLP</sequence>